<name>A0ACB7RID5_HYAAI</name>
<comment type="caution">
    <text evidence="1">The sequence shown here is derived from an EMBL/GenBank/DDBJ whole genome shotgun (WGS) entry which is preliminary data.</text>
</comment>
<keyword evidence="2" id="KW-1185">Reference proteome</keyword>
<gene>
    <name evidence="1" type="ORF">HPB50_002089</name>
</gene>
<reference evidence="1" key="1">
    <citation type="submission" date="2020-05" db="EMBL/GenBank/DDBJ databases">
        <title>Large-scale comparative analyses of tick genomes elucidate their genetic diversity and vector capacities.</title>
        <authorList>
            <person name="Jia N."/>
            <person name="Wang J."/>
            <person name="Shi W."/>
            <person name="Du L."/>
            <person name="Sun Y."/>
            <person name="Zhan W."/>
            <person name="Jiang J."/>
            <person name="Wang Q."/>
            <person name="Zhang B."/>
            <person name="Ji P."/>
            <person name="Sakyi L.B."/>
            <person name="Cui X."/>
            <person name="Yuan T."/>
            <person name="Jiang B."/>
            <person name="Yang W."/>
            <person name="Lam T.T.-Y."/>
            <person name="Chang Q."/>
            <person name="Ding S."/>
            <person name="Wang X."/>
            <person name="Zhu J."/>
            <person name="Ruan X."/>
            <person name="Zhao L."/>
            <person name="Wei J."/>
            <person name="Que T."/>
            <person name="Du C."/>
            <person name="Cheng J."/>
            <person name="Dai P."/>
            <person name="Han X."/>
            <person name="Huang E."/>
            <person name="Gao Y."/>
            <person name="Liu J."/>
            <person name="Shao H."/>
            <person name="Ye R."/>
            <person name="Li L."/>
            <person name="Wei W."/>
            <person name="Wang X."/>
            <person name="Wang C."/>
            <person name="Yang T."/>
            <person name="Huo Q."/>
            <person name="Li W."/>
            <person name="Guo W."/>
            <person name="Chen H."/>
            <person name="Zhou L."/>
            <person name="Ni X."/>
            <person name="Tian J."/>
            <person name="Zhou Y."/>
            <person name="Sheng Y."/>
            <person name="Liu T."/>
            <person name="Pan Y."/>
            <person name="Xia L."/>
            <person name="Li J."/>
            <person name="Zhao F."/>
            <person name="Cao W."/>
        </authorList>
    </citation>
    <scope>NUCLEOTIDE SEQUENCE</scope>
    <source>
        <strain evidence="1">Hyas-2018</strain>
    </source>
</reference>
<evidence type="ECO:0000313" key="2">
    <source>
        <dbReference type="Proteomes" id="UP000821845"/>
    </source>
</evidence>
<organism evidence="1 2">
    <name type="scientific">Hyalomma asiaticum</name>
    <name type="common">Tick</name>
    <dbReference type="NCBI Taxonomy" id="266040"/>
    <lineage>
        <taxon>Eukaryota</taxon>
        <taxon>Metazoa</taxon>
        <taxon>Ecdysozoa</taxon>
        <taxon>Arthropoda</taxon>
        <taxon>Chelicerata</taxon>
        <taxon>Arachnida</taxon>
        <taxon>Acari</taxon>
        <taxon>Parasitiformes</taxon>
        <taxon>Ixodida</taxon>
        <taxon>Ixodoidea</taxon>
        <taxon>Ixodidae</taxon>
        <taxon>Hyalomminae</taxon>
        <taxon>Hyalomma</taxon>
    </lineage>
</organism>
<accession>A0ACB7RID5</accession>
<protein>
    <submittedName>
        <fullName evidence="1">Uncharacterized protein</fullName>
    </submittedName>
</protein>
<dbReference type="Proteomes" id="UP000821845">
    <property type="component" value="Chromosome 9"/>
</dbReference>
<proteinExistence type="predicted"/>
<dbReference type="EMBL" id="CM023489">
    <property type="protein sequence ID" value="KAH6921509.1"/>
    <property type="molecule type" value="Genomic_DNA"/>
</dbReference>
<sequence>MLNKDREPLHRTLHKLLREYCCRCLAPSAKDESAAVSDIPAAAAALRVVWRAWEIARSQNESLAIQLGPVPGDAVLFAFHCWFSCGLQPHNELLCNVPLMHSRDFARVYNCAKGSPMNPEKKCYITV</sequence>
<evidence type="ECO:0000313" key="1">
    <source>
        <dbReference type="EMBL" id="KAH6921509.1"/>
    </source>
</evidence>